<dbReference type="Gene3D" id="1.10.8.60">
    <property type="match status" value="2"/>
</dbReference>
<dbReference type="CDD" id="cd19526">
    <property type="entry name" value="RecA-like_PEX1_r2"/>
    <property type="match status" value="1"/>
</dbReference>
<dbReference type="Pfam" id="PF00004">
    <property type="entry name" value="AAA"/>
    <property type="match status" value="2"/>
</dbReference>
<dbReference type="SUPFAM" id="SSF50692">
    <property type="entry name" value="ADC-like"/>
    <property type="match status" value="1"/>
</dbReference>
<dbReference type="PANTHER" id="PTHR23077:SF12">
    <property type="entry name" value="PEROXISOMAL ATPASE PEX1"/>
    <property type="match status" value="1"/>
</dbReference>
<dbReference type="OrthoDB" id="2187at2759"/>
<keyword evidence="9" id="KW-0653">Protein transport</keyword>
<dbReference type="Proteomes" id="UP000242188">
    <property type="component" value="Unassembled WGS sequence"/>
</dbReference>
<keyword evidence="4" id="KW-0962">Peroxisome biogenesis</keyword>
<dbReference type="SMART" id="SM00382">
    <property type="entry name" value="AAA"/>
    <property type="match status" value="2"/>
</dbReference>
<feature type="compositionally biased region" description="Basic and acidic residues" evidence="14">
    <location>
        <begin position="212"/>
        <end position="227"/>
    </location>
</feature>
<dbReference type="SUPFAM" id="SSF52540">
    <property type="entry name" value="P-loop containing nucleoside triphosphate hydrolases"/>
    <property type="match status" value="2"/>
</dbReference>
<comment type="similarity">
    <text evidence="2">Belongs to the AAA ATPase family.</text>
</comment>
<evidence type="ECO:0000256" key="5">
    <source>
        <dbReference type="ARBA" id="ARBA00022737"/>
    </source>
</evidence>
<feature type="region of interest" description="Disordered" evidence="14">
    <location>
        <begin position="1126"/>
        <end position="1145"/>
    </location>
</feature>
<dbReference type="FunFam" id="1.10.8.60:FF:000105">
    <property type="entry name" value="PeRoXisome assembly factor"/>
    <property type="match status" value="1"/>
</dbReference>
<feature type="region of interest" description="Disordered" evidence="14">
    <location>
        <begin position="172"/>
        <end position="242"/>
    </location>
</feature>
<comment type="caution">
    <text evidence="16">The sequence shown here is derived from an EMBL/GenBank/DDBJ whole genome shotgun (WGS) entry which is preliminary data.</text>
</comment>
<keyword evidence="10" id="KW-0472">Membrane</keyword>
<dbReference type="InterPro" id="IPR003960">
    <property type="entry name" value="ATPase_AAA_CS"/>
</dbReference>
<dbReference type="Gene3D" id="3.10.330.10">
    <property type="match status" value="1"/>
</dbReference>
<sequence length="1289" mass="143066">MSFHVLTVRFVADKNCFVALAPDVSKAASKNGEVSVFELTFGDDSKVFVSWSGEIIRTNTGTDGVLQINGLYGSKLGLKDGDQVIVRHIPGVHGATRVGVEPLSTDDWEILERHAGYIESHLLDQVRVVWKSQILPVWVEKSTCVFLKIGTVDPDRSCVILKNETEVIVSPKVRNTGNMGMTTSGTSTKSSQSRESFKGHFKRLSSTSGISEDSKQSSKAGSRRDSSDGGGPSSSSENGSPSRWGWKELVPWILGVQKINAKLQSLSANLDRTDLGQKPDKFPVGINIVLRVQSLKVTYDILAKSLKDSFKDELSDSNEKSLFLQQPATVFVNYKDIHDQTDRELTEIPTFFYARLSKLNSPKEELEKATTPKKEKDEEPVDSKKLQKKLSGSTNSMSSSGRSDKESKLLSCYVRVVVIDDKKMSCDKNYEHMILTLLKEQQCIPGHVIVNGLLRRLLELDVTRRVWLQTVALPQSSNAPYQLYPVGSVPTQMSGFMIVKAFINWLKYASDKKMPLVVFPGLMVKIPLFHSVAMEFQVTYTDSADQPMTDGFRLLTTEDTERVSISASTNYKTTIDTKLPFRPMLLYSDMCRDVADFDPSVPTKMLQNLGGFTDYAEQAIRHIEICLGNRPLSQKMFKVTHPGIRNGMLLITGSKGCGKSSLARAICRRVAEVPNLAFLLHVDCKPLRGKSPDNILKHLTVLFEEVIWRQPALILFDDLDHVMPAPSGPEAEMSAESIYGARVAEVLRDLLRKEISNGSRIAVVATSQSRNSLHPLLTSSRGTHFVQTVINICPLDKEKRKDVLKTIIRTRVSEATLDKLDWDWLLCKTEGFVAKDLDTLVSRAIHASTLHGRKDVFHTDHCDEDFHLEMVDFKQSILGFTPASIRNVPLHTVGELGWDDVGGLTEVKATLKETLLLPSKYSELFASCPLRLRSGLLLYGAPGTGKTLLAGVVANECSLNFISIKGPELLSKYIGASEQAVRDTFIRAQSAKPCILFFDEFDSIAPRRGHDNTGVTDRVVNQLLTQLDGVEGLDGVYVLAATSRPDLIDPALLRPGRLDKCLQCQLPNKEDRLKILQALTRNITLGPDVNLQYFADECEHFSGADLKALLYNAQLEAIHEITGRLVKGDSQGSSPKKAKSDSALRSQLDAHHKKIDLQIASVASRDRRPSWSSLVTYIPKLEEGIAEVSEELEEKLNFQVDQIKARLKVNKSLERVSTAETLFSPVATSKSPMVLISRAHLTTALTKTRSSVSEEERNKYQRIYNNFTGSRGGNFGQKIPDLAQIQTLA</sequence>
<proteinExistence type="inferred from homology"/>
<dbReference type="InterPro" id="IPR050168">
    <property type="entry name" value="AAA_ATPase_domain"/>
</dbReference>
<reference evidence="16 17" key="1">
    <citation type="journal article" date="2017" name="Nat. Ecol. Evol.">
        <title>Scallop genome provides insights into evolution of bilaterian karyotype and development.</title>
        <authorList>
            <person name="Wang S."/>
            <person name="Zhang J."/>
            <person name="Jiao W."/>
            <person name="Li J."/>
            <person name="Xun X."/>
            <person name="Sun Y."/>
            <person name="Guo X."/>
            <person name="Huan P."/>
            <person name="Dong B."/>
            <person name="Zhang L."/>
            <person name="Hu X."/>
            <person name="Sun X."/>
            <person name="Wang J."/>
            <person name="Zhao C."/>
            <person name="Wang Y."/>
            <person name="Wang D."/>
            <person name="Huang X."/>
            <person name="Wang R."/>
            <person name="Lv J."/>
            <person name="Li Y."/>
            <person name="Zhang Z."/>
            <person name="Liu B."/>
            <person name="Lu W."/>
            <person name="Hui Y."/>
            <person name="Liang J."/>
            <person name="Zhou Z."/>
            <person name="Hou R."/>
            <person name="Li X."/>
            <person name="Liu Y."/>
            <person name="Li H."/>
            <person name="Ning X."/>
            <person name="Lin Y."/>
            <person name="Zhao L."/>
            <person name="Xing Q."/>
            <person name="Dou J."/>
            <person name="Li Y."/>
            <person name="Mao J."/>
            <person name="Guo H."/>
            <person name="Dou H."/>
            <person name="Li T."/>
            <person name="Mu C."/>
            <person name="Jiang W."/>
            <person name="Fu Q."/>
            <person name="Fu X."/>
            <person name="Miao Y."/>
            <person name="Liu J."/>
            <person name="Yu Q."/>
            <person name="Li R."/>
            <person name="Liao H."/>
            <person name="Li X."/>
            <person name="Kong Y."/>
            <person name="Jiang Z."/>
            <person name="Chourrout D."/>
            <person name="Li R."/>
            <person name="Bao Z."/>
        </authorList>
    </citation>
    <scope>NUCLEOTIDE SEQUENCE [LARGE SCALE GENOMIC DNA]</scope>
    <source>
        <strain evidence="16 17">PY_sf001</strain>
    </source>
</reference>
<dbReference type="FunFam" id="3.40.50.300:FF:001852">
    <property type="entry name" value="Peroxisomal biogenesis factor 1"/>
    <property type="match status" value="1"/>
</dbReference>
<gene>
    <name evidence="16" type="ORF">KP79_PYT20619</name>
</gene>
<evidence type="ECO:0000259" key="15">
    <source>
        <dbReference type="SMART" id="SM00382"/>
    </source>
</evidence>
<feature type="domain" description="AAA+ ATPase" evidence="15">
    <location>
        <begin position="645"/>
        <end position="791"/>
    </location>
</feature>
<feature type="region of interest" description="Disordered" evidence="14">
    <location>
        <begin position="363"/>
        <end position="404"/>
    </location>
</feature>
<dbReference type="InterPro" id="IPR041569">
    <property type="entry name" value="AAA_lid_3"/>
</dbReference>
<dbReference type="Pfam" id="PF09262">
    <property type="entry name" value="PEX-1N"/>
    <property type="match status" value="1"/>
</dbReference>
<dbReference type="SUPFAM" id="SSF54585">
    <property type="entry name" value="Cdc48 domain 2-like"/>
    <property type="match status" value="1"/>
</dbReference>
<dbReference type="InterPro" id="IPR015343">
    <property type="entry name" value="PEX1-N-lobe"/>
</dbReference>
<dbReference type="Pfam" id="PF09263">
    <property type="entry name" value="PEX-2N"/>
    <property type="match status" value="1"/>
</dbReference>
<keyword evidence="7" id="KW-0378">Hydrolase</keyword>
<keyword evidence="17" id="KW-1185">Reference proteome</keyword>
<dbReference type="PROSITE" id="PS00674">
    <property type="entry name" value="AAA"/>
    <property type="match status" value="1"/>
</dbReference>
<dbReference type="InterPro" id="IPR029067">
    <property type="entry name" value="CDC48_domain_2-like_sf"/>
</dbReference>
<dbReference type="InterPro" id="IPR009010">
    <property type="entry name" value="Asp_de-COase-like_dom_sf"/>
</dbReference>
<dbReference type="InterPro" id="IPR015342">
    <property type="entry name" value="PEX1-N_C-lobe"/>
</dbReference>
<comment type="subcellular location">
    <subcellularLocation>
        <location evidence="1">Membrane</location>
    </subcellularLocation>
</comment>
<feature type="domain" description="AAA+ ATPase" evidence="15">
    <location>
        <begin position="932"/>
        <end position="1068"/>
    </location>
</feature>
<dbReference type="Gene3D" id="3.40.50.300">
    <property type="entry name" value="P-loop containing nucleotide triphosphate hydrolases"/>
    <property type="match status" value="2"/>
</dbReference>
<keyword evidence="6" id="KW-0547">Nucleotide-binding</keyword>
<evidence type="ECO:0000313" key="16">
    <source>
        <dbReference type="EMBL" id="OWF49208.1"/>
    </source>
</evidence>
<evidence type="ECO:0000256" key="6">
    <source>
        <dbReference type="ARBA" id="ARBA00022741"/>
    </source>
</evidence>
<accession>A0A210QKD9</accession>
<dbReference type="InterPro" id="IPR027417">
    <property type="entry name" value="P-loop_NTPase"/>
</dbReference>
<evidence type="ECO:0000256" key="14">
    <source>
        <dbReference type="SAM" id="MobiDB-lite"/>
    </source>
</evidence>
<name>A0A210QKD9_MIZYE</name>
<evidence type="ECO:0000256" key="7">
    <source>
        <dbReference type="ARBA" id="ARBA00022801"/>
    </source>
</evidence>
<feature type="compositionally biased region" description="Low complexity" evidence="14">
    <location>
        <begin position="175"/>
        <end position="188"/>
    </location>
</feature>
<keyword evidence="3" id="KW-0813">Transport</keyword>
<dbReference type="GO" id="GO:0016558">
    <property type="term" value="P:protein import into peroxisome matrix"/>
    <property type="evidence" value="ECO:0007669"/>
    <property type="project" value="TreeGrafter"/>
</dbReference>
<evidence type="ECO:0000313" key="17">
    <source>
        <dbReference type="Proteomes" id="UP000242188"/>
    </source>
</evidence>
<dbReference type="GO" id="GO:0005524">
    <property type="term" value="F:ATP binding"/>
    <property type="evidence" value="ECO:0007669"/>
    <property type="project" value="UniProtKB-KW"/>
</dbReference>
<dbReference type="STRING" id="6573.A0A210QKD9"/>
<evidence type="ECO:0000256" key="12">
    <source>
        <dbReference type="ARBA" id="ARBA00034532"/>
    </source>
</evidence>
<keyword evidence="5" id="KW-0677">Repeat</keyword>
<protein>
    <recommendedName>
        <fullName evidence="12">Peroxisomal ATPase PEX1</fullName>
    </recommendedName>
    <alternativeName>
        <fullName evidence="11">Peroxin-1</fullName>
    </alternativeName>
</protein>
<evidence type="ECO:0000256" key="13">
    <source>
        <dbReference type="ARBA" id="ARBA00048778"/>
    </source>
</evidence>
<feature type="compositionally biased region" description="Low complexity" evidence="14">
    <location>
        <begin position="391"/>
        <end position="401"/>
    </location>
</feature>
<evidence type="ECO:0000256" key="10">
    <source>
        <dbReference type="ARBA" id="ARBA00023136"/>
    </source>
</evidence>
<dbReference type="InterPro" id="IPR003959">
    <property type="entry name" value="ATPase_AAA_core"/>
</dbReference>
<feature type="compositionally biased region" description="Low complexity" evidence="14">
    <location>
        <begin position="233"/>
        <end position="242"/>
    </location>
</feature>
<evidence type="ECO:0000256" key="11">
    <source>
        <dbReference type="ARBA" id="ARBA00032509"/>
    </source>
</evidence>
<dbReference type="Pfam" id="PF17862">
    <property type="entry name" value="AAA_lid_3"/>
    <property type="match status" value="1"/>
</dbReference>
<dbReference type="PANTHER" id="PTHR23077">
    <property type="entry name" value="AAA-FAMILY ATPASE"/>
    <property type="match status" value="1"/>
</dbReference>
<evidence type="ECO:0000256" key="1">
    <source>
        <dbReference type="ARBA" id="ARBA00004370"/>
    </source>
</evidence>
<dbReference type="GO" id="GO:0005829">
    <property type="term" value="C:cytosol"/>
    <property type="evidence" value="ECO:0007669"/>
    <property type="project" value="TreeGrafter"/>
</dbReference>
<evidence type="ECO:0000256" key="2">
    <source>
        <dbReference type="ARBA" id="ARBA00006914"/>
    </source>
</evidence>
<organism evidence="16 17">
    <name type="scientific">Mizuhopecten yessoensis</name>
    <name type="common">Japanese scallop</name>
    <name type="synonym">Patinopecten yessoensis</name>
    <dbReference type="NCBI Taxonomy" id="6573"/>
    <lineage>
        <taxon>Eukaryota</taxon>
        <taxon>Metazoa</taxon>
        <taxon>Spiralia</taxon>
        <taxon>Lophotrochozoa</taxon>
        <taxon>Mollusca</taxon>
        <taxon>Bivalvia</taxon>
        <taxon>Autobranchia</taxon>
        <taxon>Pteriomorphia</taxon>
        <taxon>Pectinida</taxon>
        <taxon>Pectinoidea</taxon>
        <taxon>Pectinidae</taxon>
        <taxon>Mizuhopecten</taxon>
    </lineage>
</organism>
<dbReference type="InterPro" id="IPR003593">
    <property type="entry name" value="AAA+_ATPase"/>
</dbReference>
<keyword evidence="8" id="KW-0067">ATP-binding</keyword>
<evidence type="ECO:0000256" key="9">
    <source>
        <dbReference type="ARBA" id="ARBA00022927"/>
    </source>
</evidence>
<evidence type="ECO:0000256" key="8">
    <source>
        <dbReference type="ARBA" id="ARBA00022840"/>
    </source>
</evidence>
<dbReference type="GO" id="GO:0005778">
    <property type="term" value="C:peroxisomal membrane"/>
    <property type="evidence" value="ECO:0007669"/>
    <property type="project" value="TreeGrafter"/>
</dbReference>
<dbReference type="GO" id="GO:0016887">
    <property type="term" value="F:ATP hydrolysis activity"/>
    <property type="evidence" value="ECO:0007669"/>
    <property type="project" value="InterPro"/>
</dbReference>
<comment type="catalytic activity">
    <reaction evidence="13">
        <text>ATP + H2O = ADP + phosphate + H(+)</text>
        <dbReference type="Rhea" id="RHEA:13065"/>
        <dbReference type="ChEBI" id="CHEBI:15377"/>
        <dbReference type="ChEBI" id="CHEBI:15378"/>
        <dbReference type="ChEBI" id="CHEBI:30616"/>
        <dbReference type="ChEBI" id="CHEBI:43474"/>
        <dbReference type="ChEBI" id="CHEBI:456216"/>
    </reaction>
    <physiologicalReaction direction="left-to-right" evidence="13">
        <dbReference type="Rhea" id="RHEA:13066"/>
    </physiologicalReaction>
</comment>
<evidence type="ECO:0000256" key="3">
    <source>
        <dbReference type="ARBA" id="ARBA00022448"/>
    </source>
</evidence>
<feature type="compositionally biased region" description="Basic and acidic residues" evidence="14">
    <location>
        <begin position="363"/>
        <end position="385"/>
    </location>
</feature>
<dbReference type="EMBL" id="NEDP02003209">
    <property type="protein sequence ID" value="OWF49208.1"/>
    <property type="molecule type" value="Genomic_DNA"/>
</dbReference>
<dbReference type="Gene3D" id="2.40.40.20">
    <property type="match status" value="1"/>
</dbReference>
<evidence type="ECO:0000256" key="4">
    <source>
        <dbReference type="ARBA" id="ARBA00022593"/>
    </source>
</evidence>